<gene>
    <name evidence="2" type="ORF">CPEL01642_LOCUS21957</name>
</gene>
<keyword evidence="1" id="KW-0732">Signal</keyword>
<feature type="chain" id="PRO_5030159710" evidence="1">
    <location>
        <begin position="18"/>
        <end position="154"/>
    </location>
</feature>
<dbReference type="EMBL" id="HBEY01045803">
    <property type="protein sequence ID" value="CAD8618576.1"/>
    <property type="molecule type" value="Transcribed_RNA"/>
</dbReference>
<accession>A0A6T7K1D0</accession>
<evidence type="ECO:0000313" key="2">
    <source>
        <dbReference type="EMBL" id="CAD8618576.1"/>
    </source>
</evidence>
<proteinExistence type="predicted"/>
<feature type="signal peptide" evidence="1">
    <location>
        <begin position="1"/>
        <end position="17"/>
    </location>
</feature>
<dbReference type="AlphaFoldDB" id="A0A6T7K1D0"/>
<sequence length="154" mass="15493">MVLTVLTSLLASPLCTRAPARCPGTRAQIDGLRGIDLECKLGEGSFSEVVSGSASANVVLSGQGSASTSAVRVQVGLFYGTLSGVGVAGTRALVKAYSPYEQPPWAEESGSPSDAYPALTSESAQLLGLSADAATLETSLRSTGRSAGSLAQVA</sequence>
<evidence type="ECO:0000256" key="1">
    <source>
        <dbReference type="SAM" id="SignalP"/>
    </source>
</evidence>
<reference evidence="2" key="1">
    <citation type="submission" date="2021-01" db="EMBL/GenBank/DDBJ databases">
        <authorList>
            <person name="Corre E."/>
            <person name="Pelletier E."/>
            <person name="Niang G."/>
            <person name="Scheremetjew M."/>
            <person name="Finn R."/>
            <person name="Kale V."/>
            <person name="Holt S."/>
            <person name="Cochrane G."/>
            <person name="Meng A."/>
            <person name="Brown T."/>
            <person name="Cohen L."/>
        </authorList>
    </citation>
    <scope>NUCLEOTIDE SEQUENCE</scope>
    <source>
        <strain evidence="2">PLY182g</strain>
    </source>
</reference>
<name>A0A6T7K1D0_9EUKA</name>
<protein>
    <submittedName>
        <fullName evidence="2">Uncharacterized protein</fullName>
    </submittedName>
</protein>
<organism evidence="2">
    <name type="scientific">Coccolithus braarudii</name>
    <dbReference type="NCBI Taxonomy" id="221442"/>
    <lineage>
        <taxon>Eukaryota</taxon>
        <taxon>Haptista</taxon>
        <taxon>Haptophyta</taxon>
        <taxon>Prymnesiophyceae</taxon>
        <taxon>Coccolithales</taxon>
        <taxon>Coccolithaceae</taxon>
        <taxon>Coccolithus</taxon>
    </lineage>
</organism>